<keyword evidence="8" id="KW-0624">Polysaccharide degradation</keyword>
<dbReference type="GO" id="GO:0008422">
    <property type="term" value="F:beta-glucosidase activity"/>
    <property type="evidence" value="ECO:0007669"/>
    <property type="project" value="UniProtKB-EC"/>
</dbReference>
<evidence type="ECO:0000256" key="6">
    <source>
        <dbReference type="ARBA" id="ARBA00023277"/>
    </source>
</evidence>
<dbReference type="PANTHER" id="PTHR10353:SF36">
    <property type="entry name" value="LP05116P"/>
    <property type="match status" value="1"/>
</dbReference>
<dbReference type="SUPFAM" id="SSF51445">
    <property type="entry name" value="(Trans)glycosidases"/>
    <property type="match status" value="1"/>
</dbReference>
<dbReference type="Pfam" id="PF00232">
    <property type="entry name" value="Glyco_hydro_1"/>
    <property type="match status" value="1"/>
</dbReference>
<comment type="similarity">
    <text evidence="2 10">Belongs to the glycosyl hydrolase 1 family.</text>
</comment>
<evidence type="ECO:0000256" key="3">
    <source>
        <dbReference type="ARBA" id="ARBA00012744"/>
    </source>
</evidence>
<dbReference type="EMBL" id="JBHUFV010000016">
    <property type="protein sequence ID" value="MFD1932022.1"/>
    <property type="molecule type" value="Genomic_DNA"/>
</dbReference>
<evidence type="ECO:0000256" key="7">
    <source>
        <dbReference type="ARBA" id="ARBA00023295"/>
    </source>
</evidence>
<dbReference type="PRINTS" id="PR00131">
    <property type="entry name" value="GLHYDRLASE1"/>
</dbReference>
<dbReference type="PROSITE" id="PS00572">
    <property type="entry name" value="GLYCOSYL_HYDROL_F1_1"/>
    <property type="match status" value="1"/>
</dbReference>
<dbReference type="Proteomes" id="UP001597368">
    <property type="component" value="Unassembled WGS sequence"/>
</dbReference>
<evidence type="ECO:0000313" key="11">
    <source>
        <dbReference type="EMBL" id="MFD1932022.1"/>
    </source>
</evidence>
<keyword evidence="12" id="KW-1185">Reference proteome</keyword>
<gene>
    <name evidence="11" type="ORF">ACFSKW_11110</name>
</gene>
<dbReference type="PANTHER" id="PTHR10353">
    <property type="entry name" value="GLYCOSYL HYDROLASE"/>
    <property type="match status" value="1"/>
</dbReference>
<protein>
    <recommendedName>
        <fullName evidence="3 10">Beta-glucosidase</fullName>
        <ecNumber evidence="3 10">3.2.1.21</ecNumber>
    </recommendedName>
</protein>
<keyword evidence="5" id="KW-0136">Cellulose degradation</keyword>
<dbReference type="InterPro" id="IPR017853">
    <property type="entry name" value="GH"/>
</dbReference>
<dbReference type="PROSITE" id="PS00653">
    <property type="entry name" value="GLYCOSYL_HYDROL_F1_2"/>
    <property type="match status" value="1"/>
</dbReference>
<dbReference type="InterPro" id="IPR017736">
    <property type="entry name" value="Glyco_hydro_1_beta-glucosidase"/>
</dbReference>
<comment type="catalytic activity">
    <reaction evidence="1 10">
        <text>Hydrolysis of terminal, non-reducing beta-D-glucosyl residues with release of beta-D-glucose.</text>
        <dbReference type="EC" id="3.2.1.21"/>
    </reaction>
</comment>
<comment type="caution">
    <text evidence="11">The sequence shown here is derived from an EMBL/GenBank/DDBJ whole genome shotgun (WGS) entry which is preliminary data.</text>
</comment>
<feature type="active site" description="Nucleophile" evidence="9">
    <location>
        <position position="375"/>
    </location>
</feature>
<dbReference type="Gene3D" id="3.20.20.80">
    <property type="entry name" value="Glycosidases"/>
    <property type="match status" value="1"/>
</dbReference>
<evidence type="ECO:0000313" key="12">
    <source>
        <dbReference type="Proteomes" id="UP001597368"/>
    </source>
</evidence>
<evidence type="ECO:0000256" key="4">
    <source>
        <dbReference type="ARBA" id="ARBA00022801"/>
    </source>
</evidence>
<accession>A0ABW4STW1</accession>
<dbReference type="InterPro" id="IPR018120">
    <property type="entry name" value="Glyco_hydro_1_AS"/>
</dbReference>
<evidence type="ECO:0000256" key="5">
    <source>
        <dbReference type="ARBA" id="ARBA00023001"/>
    </source>
</evidence>
<keyword evidence="6" id="KW-0119">Carbohydrate metabolism</keyword>
<proteinExistence type="inferred from homology"/>
<evidence type="ECO:0000256" key="8">
    <source>
        <dbReference type="ARBA" id="ARBA00023326"/>
    </source>
</evidence>
<dbReference type="InterPro" id="IPR033132">
    <property type="entry name" value="GH_1_N_CS"/>
</dbReference>
<keyword evidence="7 10" id="KW-0326">Glycosidase</keyword>
<dbReference type="EC" id="3.2.1.21" evidence="3 10"/>
<evidence type="ECO:0000256" key="9">
    <source>
        <dbReference type="PROSITE-ProRule" id="PRU10055"/>
    </source>
</evidence>
<dbReference type="NCBIfam" id="TIGR03356">
    <property type="entry name" value="BGL"/>
    <property type="match status" value="1"/>
</dbReference>
<keyword evidence="4 10" id="KW-0378">Hydrolase</keyword>
<evidence type="ECO:0000256" key="1">
    <source>
        <dbReference type="ARBA" id="ARBA00000448"/>
    </source>
</evidence>
<name>A0ABW4STW1_9ACTN</name>
<reference evidence="12" key="1">
    <citation type="journal article" date="2019" name="Int. J. Syst. Evol. Microbiol.">
        <title>The Global Catalogue of Microorganisms (GCM) 10K type strain sequencing project: providing services to taxonomists for standard genome sequencing and annotation.</title>
        <authorList>
            <consortium name="The Broad Institute Genomics Platform"/>
            <consortium name="The Broad Institute Genome Sequencing Center for Infectious Disease"/>
            <person name="Wu L."/>
            <person name="Ma J."/>
        </authorList>
    </citation>
    <scope>NUCLEOTIDE SEQUENCE [LARGE SCALE GENOMIC DNA]</scope>
    <source>
        <strain evidence="12">ICMP 6774ER</strain>
    </source>
</reference>
<dbReference type="InterPro" id="IPR001360">
    <property type="entry name" value="Glyco_hydro_1"/>
</dbReference>
<dbReference type="RefSeq" id="WP_379571904.1">
    <property type="nucleotide sequence ID" value="NZ_JBHUFV010000016.1"/>
</dbReference>
<evidence type="ECO:0000256" key="2">
    <source>
        <dbReference type="ARBA" id="ARBA00010838"/>
    </source>
</evidence>
<sequence length="466" mass="51591">MTTQQDRLDDRLLFPTGFTWGAATSAYQIEGAVGEDGRGQSIWDVFSRKPGRVLGGDNADVAIDHYHRYRDDVALMAELGLSAYRFSISWPRVQPDGMGAINQRGLDFYRRLVDELLGRGVEPWVTLYHWDLPQSLEDRGGWPERDTAYRFAEYAAAVHEALGDRVRNWSTVNEPWCAAFLGYASGEHAPGRREPASAIRAAHHLNLAHGLSARVLKNDGNRVGGCVNLYAISPATDTAADLDAARRVDGLQNRFFLDALLKGRYPADVLEDLEQVTDMAFVKDGDQETIKAHIDMLLVNYYSRFTVSGAPGGAASAAAAPTDSASPWVGSEHVSFVNGGRPVTAMGWEIDDSGLTEILVRVAADYPRLSLVVSENGAAFDDVLSEGRVRDTDRIAYLDAHLRACRTAIDEGVPLEGYFAWSLMDNFEWAWGYGKRFGLLHVDYATQRRTPKDSALWYAETIRHNS</sequence>
<organism evidence="11 12">
    <name type="scientific">Nonomuraea mangrovi</name>
    <dbReference type="NCBI Taxonomy" id="2316207"/>
    <lineage>
        <taxon>Bacteria</taxon>
        <taxon>Bacillati</taxon>
        <taxon>Actinomycetota</taxon>
        <taxon>Actinomycetes</taxon>
        <taxon>Streptosporangiales</taxon>
        <taxon>Streptosporangiaceae</taxon>
        <taxon>Nonomuraea</taxon>
    </lineage>
</organism>
<evidence type="ECO:0000256" key="10">
    <source>
        <dbReference type="RuleBase" id="RU361175"/>
    </source>
</evidence>